<feature type="binding site" evidence="3 4">
    <location>
        <begin position="94"/>
        <end position="96"/>
    </location>
    <ligand>
        <name>S-adenosyl-L-methionine</name>
        <dbReference type="ChEBI" id="CHEBI:59789"/>
    </ligand>
</feature>
<dbReference type="GO" id="GO:0016743">
    <property type="term" value="F:carboxyl- or carbamoyltransferase activity"/>
    <property type="evidence" value="ECO:0007669"/>
    <property type="project" value="UniProtKB-UniRule"/>
</dbReference>
<dbReference type="GO" id="GO:1904047">
    <property type="term" value="F:S-adenosyl-L-methionine binding"/>
    <property type="evidence" value="ECO:0007669"/>
    <property type="project" value="UniProtKB-UniRule"/>
</dbReference>
<dbReference type="InterPro" id="IPR029063">
    <property type="entry name" value="SAM-dependent_MTases_sf"/>
</dbReference>
<comment type="similarity">
    <text evidence="3">Belongs to the class I-like SAM-binding methyltransferase superfamily. Cx-SAM synthase family.</text>
</comment>
<dbReference type="CDD" id="cd02440">
    <property type="entry name" value="AdoMet_MTases"/>
    <property type="match status" value="1"/>
</dbReference>
<evidence type="ECO:0000256" key="5">
    <source>
        <dbReference type="SAM" id="MobiDB-lite"/>
    </source>
</evidence>
<evidence type="ECO:0000256" key="2">
    <source>
        <dbReference type="ARBA" id="ARBA00022691"/>
    </source>
</evidence>
<sequence length="274" mass="30775">MTRLCCHSLTNRHSPTNNRNPPVTSKTDPLPEQLTDRLFAAERQPEDFRFDAAVARVFPDMIRRSVPGYTTIIPMIEVITEQYAQPDSNCYDLGCSLGASTLAMRHGIAFDSCSLVGVDNSSAMIERCEHYIALDDHAQPVSLRCETIQETELTNASVTTLNFTLQFVPQEQRGSLLVKIADATRPGGVLILSEKIRFDSEDEQAIQTRLHHEFKRANGYSDLEISQKRSAIEQVLIPETLEAHIARLKEAGFDRVLVWYQCFNFVSMLAIKAG</sequence>
<comment type="subunit">
    <text evidence="3">Homodimer.</text>
</comment>
<feature type="region of interest" description="Disordered" evidence="5">
    <location>
        <begin position="1"/>
        <end position="30"/>
    </location>
</feature>
<feature type="domain" description="Methyltransferase" evidence="6">
    <location>
        <begin position="92"/>
        <end position="188"/>
    </location>
</feature>
<dbReference type="InterPro" id="IPR041698">
    <property type="entry name" value="Methyltransf_25"/>
</dbReference>
<reference evidence="7" key="1">
    <citation type="journal article" date="2020" name="mSystems">
        <title>Genome- and Community-Level Interaction Insights into Carbon Utilization and Element Cycling Functions of Hydrothermarchaeota in Hydrothermal Sediment.</title>
        <authorList>
            <person name="Zhou Z."/>
            <person name="Liu Y."/>
            <person name="Xu W."/>
            <person name="Pan J."/>
            <person name="Luo Z.H."/>
            <person name="Li M."/>
        </authorList>
    </citation>
    <scope>NUCLEOTIDE SEQUENCE [LARGE SCALE GENOMIC DNA]</scope>
    <source>
        <strain evidence="7">HyVt-357</strain>
    </source>
</reference>
<comment type="catalytic activity">
    <reaction evidence="3">
        <text>prephenate + S-adenosyl-L-methionine = carboxy-S-adenosyl-L-methionine + 3-phenylpyruvate + H2O</text>
        <dbReference type="Rhea" id="RHEA:51692"/>
        <dbReference type="ChEBI" id="CHEBI:15377"/>
        <dbReference type="ChEBI" id="CHEBI:18005"/>
        <dbReference type="ChEBI" id="CHEBI:29934"/>
        <dbReference type="ChEBI" id="CHEBI:59789"/>
        <dbReference type="ChEBI" id="CHEBI:134278"/>
    </reaction>
</comment>
<feature type="compositionally biased region" description="Polar residues" evidence="5">
    <location>
        <begin position="8"/>
        <end position="27"/>
    </location>
</feature>
<dbReference type="InterPro" id="IPR005271">
    <property type="entry name" value="CmoA"/>
</dbReference>
<dbReference type="SUPFAM" id="SSF53335">
    <property type="entry name" value="S-adenosyl-L-methionine-dependent methyltransferases"/>
    <property type="match status" value="1"/>
</dbReference>
<dbReference type="EMBL" id="DRGY01000140">
    <property type="protein sequence ID" value="HEA54014.1"/>
    <property type="molecule type" value="Genomic_DNA"/>
</dbReference>
<evidence type="ECO:0000259" key="6">
    <source>
        <dbReference type="Pfam" id="PF13649"/>
    </source>
</evidence>
<accession>A0A831VXD5</accession>
<dbReference type="GO" id="GO:0002098">
    <property type="term" value="P:tRNA wobble uridine modification"/>
    <property type="evidence" value="ECO:0007669"/>
    <property type="project" value="InterPro"/>
</dbReference>
<dbReference type="PANTHER" id="PTHR43861">
    <property type="entry name" value="TRANS-ACONITATE 2-METHYLTRANSFERASE-RELATED"/>
    <property type="match status" value="1"/>
</dbReference>
<dbReference type="EC" id="2.1.3.-" evidence="3"/>
<feature type="binding site" evidence="3 4">
    <location>
        <position position="69"/>
    </location>
    <ligand>
        <name>S-adenosyl-L-methionine</name>
        <dbReference type="ChEBI" id="CHEBI:59789"/>
    </ligand>
</feature>
<dbReference type="Pfam" id="PF13649">
    <property type="entry name" value="Methyltransf_25"/>
    <property type="match status" value="1"/>
</dbReference>
<dbReference type="HAMAP" id="MF_01589">
    <property type="entry name" value="Cx_SAM_synthase"/>
    <property type="match status" value="1"/>
</dbReference>
<keyword evidence="1 3" id="KW-0808">Transferase</keyword>
<keyword evidence="2 3" id="KW-0949">S-adenosyl-L-methionine</keyword>
<dbReference type="PANTHER" id="PTHR43861:SF2">
    <property type="entry name" value="CARBOXY-S-ADENOSYL-L-METHIONINE SYNTHASE"/>
    <property type="match status" value="1"/>
</dbReference>
<organism evidence="7">
    <name type="scientific">Marinobacter antarcticus</name>
    <dbReference type="NCBI Taxonomy" id="564117"/>
    <lineage>
        <taxon>Bacteria</taxon>
        <taxon>Pseudomonadati</taxon>
        <taxon>Pseudomonadota</taxon>
        <taxon>Gammaproteobacteria</taxon>
        <taxon>Pseudomonadales</taxon>
        <taxon>Marinobacteraceae</taxon>
        <taxon>Marinobacter</taxon>
    </lineage>
</organism>
<dbReference type="NCBIfam" id="TIGR00740">
    <property type="entry name" value="carboxy-S-adenosyl-L-methionine synthase CmoA"/>
    <property type="match status" value="1"/>
</dbReference>
<feature type="binding site" evidence="3">
    <location>
        <position position="229"/>
    </location>
    <ligand>
        <name>S-adenosyl-L-methionine</name>
        <dbReference type="ChEBI" id="CHEBI:59789"/>
    </ligand>
</feature>
<dbReference type="PIRSF" id="PIRSF006325">
    <property type="entry name" value="MeTrfase_bac"/>
    <property type="match status" value="1"/>
</dbReference>
<dbReference type="Proteomes" id="UP000885748">
    <property type="component" value="Unassembled WGS sequence"/>
</dbReference>
<evidence type="ECO:0000313" key="7">
    <source>
        <dbReference type="EMBL" id="HEA54014.1"/>
    </source>
</evidence>
<comment type="function">
    <text evidence="3">Catalyzes the conversion of S-adenosyl-L-methionine (SAM) to carboxy-S-adenosyl-L-methionine (Cx-SAM).</text>
</comment>
<comment type="caution">
    <text evidence="3">Lacks conserved residue(s) required for the propagation of feature annotation.</text>
</comment>
<proteinExistence type="inferred from homology"/>
<dbReference type="Gene3D" id="3.40.50.150">
    <property type="entry name" value="Vaccinia Virus protein VP39"/>
    <property type="match status" value="1"/>
</dbReference>
<name>A0A831VXD5_9GAMM</name>
<evidence type="ECO:0000256" key="4">
    <source>
        <dbReference type="PIRSR" id="PIRSR006325-1"/>
    </source>
</evidence>
<evidence type="ECO:0000256" key="3">
    <source>
        <dbReference type="HAMAP-Rule" id="MF_01589"/>
    </source>
</evidence>
<evidence type="ECO:0000256" key="1">
    <source>
        <dbReference type="ARBA" id="ARBA00022679"/>
    </source>
</evidence>
<gene>
    <name evidence="3 7" type="primary">cmoA</name>
    <name evidence="7" type="ORF">ENI00_17295</name>
</gene>
<dbReference type="AlphaFoldDB" id="A0A831VXD5"/>
<protein>
    <recommendedName>
        <fullName evidence="3">Carboxy-S-adenosyl-L-methionine synthase</fullName>
        <shortName evidence="3">Cx-SAM synthase</shortName>
        <ecNumber evidence="3">2.1.3.-</ecNumber>
    </recommendedName>
</protein>
<feature type="binding site" evidence="3 4">
    <location>
        <position position="162"/>
    </location>
    <ligand>
        <name>S-adenosyl-L-methionine</name>
        <dbReference type="ChEBI" id="CHEBI:59789"/>
    </ligand>
</feature>
<comment type="caution">
    <text evidence="7">The sequence shown here is derived from an EMBL/GenBank/DDBJ whole genome shotgun (WGS) entry which is preliminary data.</text>
</comment>
<feature type="binding site" evidence="3 4">
    <location>
        <begin position="119"/>
        <end position="120"/>
    </location>
    <ligand>
        <name>S-adenosyl-L-methionine</name>
        <dbReference type="ChEBI" id="CHEBI:59789"/>
    </ligand>
</feature>